<proteinExistence type="predicted"/>
<dbReference type="EMBL" id="JAGJCF010000017">
    <property type="protein sequence ID" value="MBP0617588.1"/>
    <property type="molecule type" value="Genomic_DNA"/>
</dbReference>
<gene>
    <name evidence="1" type="ORF">J6595_18535</name>
</gene>
<dbReference type="Proteomes" id="UP000678276">
    <property type="component" value="Unassembled WGS sequence"/>
</dbReference>
<name>A0ABS4BLI2_9HYPH</name>
<comment type="caution">
    <text evidence="1">The sequence shown here is derived from an EMBL/GenBank/DDBJ whole genome shotgun (WGS) entry which is preliminary data.</text>
</comment>
<evidence type="ECO:0000313" key="2">
    <source>
        <dbReference type="Proteomes" id="UP000678276"/>
    </source>
</evidence>
<dbReference type="Pfam" id="PF13365">
    <property type="entry name" value="Trypsin_2"/>
    <property type="match status" value="1"/>
</dbReference>
<dbReference type="PANTHER" id="PTHR43019:SF23">
    <property type="entry name" value="PROTEASE DO-LIKE 5, CHLOROPLASTIC"/>
    <property type="match status" value="1"/>
</dbReference>
<keyword evidence="2" id="KW-1185">Reference proteome</keyword>
<sequence length="191" mass="20544">MKITPTASEQRDRSVWIVEHSGNGGEQGTAFFLSGVGLVTAAHCVEDPEDLLVYHQSTPSNQAKVSVRKRCEHHDLAILDHAISSNEFFELEAATAAVAVGDDVIAYGYPGYGPGDRLNIREGKVTSLPRKHAIDRSIDRVEVLQELSQGMSGGPVLDARGKVVGVIHKGGPNEGRQIATAIHELKKWAAS</sequence>
<organism evidence="1 2">
    <name type="scientific">Jiella mangrovi</name>
    <dbReference type="NCBI Taxonomy" id="2821407"/>
    <lineage>
        <taxon>Bacteria</taxon>
        <taxon>Pseudomonadati</taxon>
        <taxon>Pseudomonadota</taxon>
        <taxon>Alphaproteobacteria</taxon>
        <taxon>Hyphomicrobiales</taxon>
        <taxon>Aurantimonadaceae</taxon>
        <taxon>Jiella</taxon>
    </lineage>
</organism>
<dbReference type="SUPFAM" id="SSF50494">
    <property type="entry name" value="Trypsin-like serine proteases"/>
    <property type="match status" value="1"/>
</dbReference>
<dbReference type="RefSeq" id="WP_209596504.1">
    <property type="nucleotide sequence ID" value="NZ_JAGJCF010000017.1"/>
</dbReference>
<accession>A0ABS4BLI2</accession>
<protein>
    <submittedName>
        <fullName evidence="1">Trypsin-like peptidase domain-containing protein</fullName>
    </submittedName>
</protein>
<dbReference type="Gene3D" id="2.40.10.10">
    <property type="entry name" value="Trypsin-like serine proteases"/>
    <property type="match status" value="2"/>
</dbReference>
<dbReference type="PANTHER" id="PTHR43019">
    <property type="entry name" value="SERINE ENDOPROTEASE DEGS"/>
    <property type="match status" value="1"/>
</dbReference>
<reference evidence="1 2" key="1">
    <citation type="submission" date="2021-04" db="EMBL/GenBank/DDBJ databases">
        <title>Whole genome sequence of Jiella sp. KSK16Y-1.</title>
        <authorList>
            <person name="Tuo L."/>
        </authorList>
    </citation>
    <scope>NUCLEOTIDE SEQUENCE [LARGE SCALE GENOMIC DNA]</scope>
    <source>
        <strain evidence="1 2">KSK16Y-1</strain>
    </source>
</reference>
<dbReference type="InterPro" id="IPR009003">
    <property type="entry name" value="Peptidase_S1_PA"/>
</dbReference>
<evidence type="ECO:0000313" key="1">
    <source>
        <dbReference type="EMBL" id="MBP0617588.1"/>
    </source>
</evidence>
<dbReference type="InterPro" id="IPR043504">
    <property type="entry name" value="Peptidase_S1_PA_chymotrypsin"/>
</dbReference>